<dbReference type="SUPFAM" id="SSF103473">
    <property type="entry name" value="MFS general substrate transporter"/>
    <property type="match status" value="2"/>
</dbReference>
<evidence type="ECO:0000256" key="6">
    <source>
        <dbReference type="ARBA" id="ARBA00023136"/>
    </source>
</evidence>
<dbReference type="PROSITE" id="PS50850">
    <property type="entry name" value="MFS"/>
    <property type="match status" value="1"/>
</dbReference>
<reference evidence="10 11" key="1">
    <citation type="journal article" date="2018" name="MBio">
        <title>Comparative Genomics Reveals the Core Gene Toolbox for the Fungus-Insect Symbiosis.</title>
        <authorList>
            <person name="Wang Y."/>
            <person name="Stata M."/>
            <person name="Wang W."/>
            <person name="Stajich J.E."/>
            <person name="White M.M."/>
            <person name="Moncalvo J.M."/>
        </authorList>
    </citation>
    <scope>NUCLEOTIDE SEQUENCE [LARGE SCALE GENOMIC DNA]</scope>
    <source>
        <strain evidence="10 11">AUS-77-4</strain>
    </source>
</reference>
<feature type="transmembrane region" description="Helical" evidence="8">
    <location>
        <begin position="383"/>
        <end position="403"/>
    </location>
</feature>
<dbReference type="GO" id="GO:0005886">
    <property type="term" value="C:plasma membrane"/>
    <property type="evidence" value="ECO:0007669"/>
    <property type="project" value="UniProtKB-SubCell"/>
</dbReference>
<keyword evidence="5 8" id="KW-1133">Transmembrane helix</keyword>
<dbReference type="Proteomes" id="UP000245699">
    <property type="component" value="Unassembled WGS sequence"/>
</dbReference>
<feature type="transmembrane region" description="Helical" evidence="8">
    <location>
        <begin position="55"/>
        <end position="80"/>
    </location>
</feature>
<keyword evidence="3" id="KW-1003">Cell membrane</keyword>
<feature type="compositionally biased region" description="Basic and acidic residues" evidence="7">
    <location>
        <begin position="1"/>
        <end position="17"/>
    </location>
</feature>
<dbReference type="EMBL" id="MBFT01000580">
    <property type="protein sequence ID" value="PVU89059.1"/>
    <property type="molecule type" value="Genomic_DNA"/>
</dbReference>
<dbReference type="InterPro" id="IPR020846">
    <property type="entry name" value="MFS_dom"/>
</dbReference>
<dbReference type="Gene3D" id="1.20.1720.10">
    <property type="entry name" value="Multidrug resistance protein D"/>
    <property type="match status" value="1"/>
</dbReference>
<dbReference type="PANTHER" id="PTHR23501">
    <property type="entry name" value="MAJOR FACILITATOR SUPERFAMILY"/>
    <property type="match status" value="1"/>
</dbReference>
<dbReference type="Gene3D" id="1.20.1250.20">
    <property type="entry name" value="MFS general substrate transporter like domains"/>
    <property type="match status" value="1"/>
</dbReference>
<feature type="transmembrane region" description="Helical" evidence="8">
    <location>
        <begin position="247"/>
        <end position="266"/>
    </location>
</feature>
<feature type="transmembrane region" description="Helical" evidence="8">
    <location>
        <begin position="278"/>
        <end position="297"/>
    </location>
</feature>
<feature type="transmembrane region" description="Helical" evidence="8">
    <location>
        <begin position="524"/>
        <end position="545"/>
    </location>
</feature>
<feature type="transmembrane region" description="Helical" evidence="8">
    <location>
        <begin position="181"/>
        <end position="202"/>
    </location>
</feature>
<dbReference type="InterPro" id="IPR004638">
    <property type="entry name" value="EmrB-like"/>
</dbReference>
<evidence type="ECO:0000313" key="11">
    <source>
        <dbReference type="Proteomes" id="UP000245699"/>
    </source>
</evidence>
<feature type="transmembrane region" description="Helical" evidence="8">
    <location>
        <begin position="123"/>
        <end position="141"/>
    </location>
</feature>
<proteinExistence type="predicted"/>
<accession>A0A2T9Y9Q5</accession>
<comment type="subcellular location">
    <subcellularLocation>
        <location evidence="1">Cell membrane</location>
        <topology evidence="1">Multi-pass membrane protein</topology>
    </subcellularLocation>
</comment>
<dbReference type="PRINTS" id="PR01036">
    <property type="entry name" value="TCRTETB"/>
</dbReference>
<evidence type="ECO:0000256" key="2">
    <source>
        <dbReference type="ARBA" id="ARBA00022448"/>
    </source>
</evidence>
<dbReference type="InterPro" id="IPR036259">
    <property type="entry name" value="MFS_trans_sf"/>
</dbReference>
<feature type="transmembrane region" description="Helical" evidence="8">
    <location>
        <begin position="147"/>
        <end position="169"/>
    </location>
</feature>
<keyword evidence="11" id="KW-1185">Reference proteome</keyword>
<feature type="transmembrane region" description="Helical" evidence="8">
    <location>
        <begin position="350"/>
        <end position="376"/>
    </location>
</feature>
<name>A0A2T9Y9Q5_9FUNG</name>
<feature type="transmembrane region" description="Helical" evidence="8">
    <location>
        <begin position="448"/>
        <end position="468"/>
    </location>
</feature>
<protein>
    <recommendedName>
        <fullName evidence="9">Major facilitator superfamily (MFS) profile domain-containing protein</fullName>
    </recommendedName>
</protein>
<feature type="transmembrane region" description="Helical" evidence="8">
    <location>
        <begin position="415"/>
        <end position="436"/>
    </location>
</feature>
<feature type="region of interest" description="Disordered" evidence="7">
    <location>
        <begin position="1"/>
        <end position="30"/>
    </location>
</feature>
<evidence type="ECO:0000256" key="8">
    <source>
        <dbReference type="SAM" id="Phobius"/>
    </source>
</evidence>
<dbReference type="InterPro" id="IPR011701">
    <property type="entry name" value="MFS"/>
</dbReference>
<keyword evidence="2" id="KW-0813">Transport</keyword>
<evidence type="ECO:0000256" key="3">
    <source>
        <dbReference type="ARBA" id="ARBA00022475"/>
    </source>
</evidence>
<keyword evidence="4 8" id="KW-0812">Transmembrane</keyword>
<dbReference type="CDD" id="cd17502">
    <property type="entry name" value="MFS_Azr1_MDR_like"/>
    <property type="match status" value="1"/>
</dbReference>
<comment type="caution">
    <text evidence="10">The sequence shown here is derived from an EMBL/GenBank/DDBJ whole genome shotgun (WGS) entry which is preliminary data.</text>
</comment>
<evidence type="ECO:0000256" key="7">
    <source>
        <dbReference type="SAM" id="MobiDB-lite"/>
    </source>
</evidence>
<evidence type="ECO:0000256" key="4">
    <source>
        <dbReference type="ARBA" id="ARBA00022692"/>
    </source>
</evidence>
<evidence type="ECO:0000256" key="1">
    <source>
        <dbReference type="ARBA" id="ARBA00004651"/>
    </source>
</evidence>
<evidence type="ECO:0000313" key="10">
    <source>
        <dbReference type="EMBL" id="PVU89059.1"/>
    </source>
</evidence>
<dbReference type="Pfam" id="PF07690">
    <property type="entry name" value="MFS_1"/>
    <property type="match status" value="1"/>
</dbReference>
<feature type="transmembrane region" description="Helical" evidence="8">
    <location>
        <begin position="317"/>
        <end position="338"/>
    </location>
</feature>
<dbReference type="OrthoDB" id="10021397at2759"/>
<dbReference type="NCBIfam" id="TIGR00711">
    <property type="entry name" value="efflux_EmrB"/>
    <property type="match status" value="1"/>
</dbReference>
<organism evidence="10 11">
    <name type="scientific">Furculomyces boomerangus</name>
    <dbReference type="NCBI Taxonomy" id="61424"/>
    <lineage>
        <taxon>Eukaryota</taxon>
        <taxon>Fungi</taxon>
        <taxon>Fungi incertae sedis</taxon>
        <taxon>Zoopagomycota</taxon>
        <taxon>Kickxellomycotina</taxon>
        <taxon>Harpellomycetes</taxon>
        <taxon>Harpellales</taxon>
        <taxon>Harpellaceae</taxon>
        <taxon>Furculomyces</taxon>
    </lineage>
</organism>
<keyword evidence="6 8" id="KW-0472">Membrane</keyword>
<dbReference type="AlphaFoldDB" id="A0A2T9Y9Q5"/>
<feature type="transmembrane region" description="Helical" evidence="8">
    <location>
        <begin position="208"/>
        <end position="231"/>
    </location>
</feature>
<evidence type="ECO:0000259" key="9">
    <source>
        <dbReference type="PROSITE" id="PS50850"/>
    </source>
</evidence>
<dbReference type="GO" id="GO:0022857">
    <property type="term" value="F:transmembrane transporter activity"/>
    <property type="evidence" value="ECO:0007669"/>
    <property type="project" value="InterPro"/>
</dbReference>
<dbReference type="FunFam" id="1.20.1720.10:FF:000004">
    <property type="entry name" value="EmrB/QacA family drug resistance transporter"/>
    <property type="match status" value="1"/>
</dbReference>
<dbReference type="PANTHER" id="PTHR23501:SF191">
    <property type="entry name" value="VACUOLAR BASIC AMINO ACID TRANSPORTER 4"/>
    <property type="match status" value="1"/>
</dbReference>
<feature type="domain" description="Major facilitator superfamily (MFS) profile" evidence="9">
    <location>
        <begin position="58"/>
        <end position="547"/>
    </location>
</feature>
<dbReference type="STRING" id="61424.A0A2T9Y9Q5"/>
<evidence type="ECO:0000256" key="5">
    <source>
        <dbReference type="ARBA" id="ARBA00022989"/>
    </source>
</evidence>
<sequence>MRDKNETTKILEEKENQPSRSRSSSLKPCIEESEIQSSKKLQENHIYPKYTKKELYVIVGSLCLVLFLASLDSTIVSTSLPTIANQLNSLSLMPWVITSNMLCATAVQPIFGKMSDVFGSKEVILFSILVFESSSLLSGLTNSMNMLIFSRGLTGIGRAGISVMAQIVISEIIPIDERGKYTGLFSMTFGVASIIGPLIGGIFTDKVSWRWCFFINIPLGIIASIGIIFLVKTPKATGDFKEKMKRIDFIGIILIVFGLIATLLGLNWGSSNYGWKSILVIVLLSTGILILVLFVFYEKNYAKEPLIPMNLFKIRNVSAMIGIMFFIRFAMLGIIYYMPVYYSVVYRSSATMVGVSLLPLVISWVACSMTSGYLISKTGYYRVFLRIGTFTLLAGSFVAIFLLKNKNKEIQIVHLFISGIGLGLCMQAMIICIQASVKREYVALSTSLLYFSRALSGAVSISLISAVLSTSLSRYLSEFSRKYPEYKEIAENSKQNTDGIYKDSVPNIVKNAVIDAYIKSIQNVFKFLAVVLVISFVLSLITQHFPIKDINIKKETEKKDVA</sequence>
<gene>
    <name evidence="10" type="ORF">BB559_005263</name>
</gene>